<dbReference type="InterPro" id="IPR011033">
    <property type="entry name" value="PRC_barrel-like_sf"/>
</dbReference>
<dbReference type="PANTHER" id="PTHR40061:SF1">
    <property type="entry name" value="SPORULATION PROTEIN YLMC-RELATED"/>
    <property type="match status" value="1"/>
</dbReference>
<protein>
    <recommendedName>
        <fullName evidence="1">PRC-barrel domain-containing protein</fullName>
    </recommendedName>
</protein>
<dbReference type="eggNOG" id="COG1873">
    <property type="taxonomic scope" value="Bacteria"/>
</dbReference>
<dbReference type="InterPro" id="IPR014238">
    <property type="entry name" value="Spore_YlmC/YmxH"/>
</dbReference>
<dbReference type="InterPro" id="IPR027275">
    <property type="entry name" value="PRC-brl_dom"/>
</dbReference>
<dbReference type="OrthoDB" id="6024937at2"/>
<dbReference type="EMBL" id="AP012050">
    <property type="protein sequence ID" value="BAM47707.1"/>
    <property type="molecule type" value="Genomic_DNA"/>
</dbReference>
<sequence length="75" mass="8408">METLLNLQTKEIVSVETGARMGYIIDLEIDVDSGLITDIIVGNRSSLAHLFNKRDEIIIPWEKIITLGNDVILVK</sequence>
<evidence type="ECO:0000313" key="3">
    <source>
        <dbReference type="Proteomes" id="UP000006294"/>
    </source>
</evidence>
<dbReference type="STRING" id="698758.AXY_15750"/>
<evidence type="ECO:0000313" key="2">
    <source>
        <dbReference type="EMBL" id="BAM47707.1"/>
    </source>
</evidence>
<organism evidence="2 3">
    <name type="scientific">Amphibacillus xylanus (strain ATCC 51415 / DSM 6626 / JCM 7361 / LMG 17667 / NBRC 15112 / Ep01)</name>
    <dbReference type="NCBI Taxonomy" id="698758"/>
    <lineage>
        <taxon>Bacteria</taxon>
        <taxon>Bacillati</taxon>
        <taxon>Bacillota</taxon>
        <taxon>Bacilli</taxon>
        <taxon>Bacillales</taxon>
        <taxon>Bacillaceae</taxon>
        <taxon>Amphibacillus</taxon>
    </lineage>
</organism>
<accession>K0J3J4</accession>
<dbReference type="AlphaFoldDB" id="K0J3J4"/>
<dbReference type="Proteomes" id="UP000006294">
    <property type="component" value="Chromosome"/>
</dbReference>
<dbReference type="Gene3D" id="2.30.30.240">
    <property type="entry name" value="PRC-barrel domain"/>
    <property type="match status" value="1"/>
</dbReference>
<proteinExistence type="predicted"/>
<feature type="domain" description="PRC-barrel" evidence="1">
    <location>
        <begin position="6"/>
        <end position="75"/>
    </location>
</feature>
<dbReference type="KEGG" id="axl:AXY_15750"/>
<dbReference type="Pfam" id="PF05239">
    <property type="entry name" value="PRC"/>
    <property type="match status" value="1"/>
</dbReference>
<name>K0J3J4_AMPXN</name>
<dbReference type="NCBIfam" id="TIGR02888">
    <property type="entry name" value="spore_YlmC_YmxH"/>
    <property type="match status" value="1"/>
</dbReference>
<evidence type="ECO:0000259" key="1">
    <source>
        <dbReference type="Pfam" id="PF05239"/>
    </source>
</evidence>
<gene>
    <name evidence="2" type="ordered locus">AXY_15750</name>
</gene>
<dbReference type="PANTHER" id="PTHR40061">
    <property type="entry name" value="SPORULATION PROTEIN YLMC-RELATED"/>
    <property type="match status" value="1"/>
</dbReference>
<dbReference type="HOGENOM" id="CLU_161336_0_1_9"/>
<reference evidence="2 3" key="1">
    <citation type="submission" date="2011-01" db="EMBL/GenBank/DDBJ databases">
        <title>Whole genome sequence of Amphibacillus xylinus NBRC 15112.</title>
        <authorList>
            <person name="Nakazawa H."/>
            <person name="Katano Y."/>
            <person name="Nakamura S."/>
            <person name="Sasagawa M."/>
            <person name="Fukada J."/>
            <person name="Arai T."/>
            <person name="Sasakura N."/>
            <person name="Mochizuki D."/>
            <person name="Hosoyama A."/>
            <person name="Harada K."/>
            <person name="Horikawa H."/>
            <person name="Kato Y."/>
            <person name="Harada T."/>
            <person name="Sasaki K."/>
            <person name="Sekiguchi M."/>
            <person name="Hodoyama M."/>
            <person name="Nishiko R."/>
            <person name="Narita H."/>
            <person name="Hanamaki A."/>
            <person name="Hata C."/>
            <person name="Konno Y."/>
            <person name="Niimura Y."/>
            <person name="Yamazaki S."/>
            <person name="Fujita N."/>
        </authorList>
    </citation>
    <scope>NUCLEOTIDE SEQUENCE [LARGE SCALE GENOMIC DNA]</scope>
    <source>
        <strain evidence="3">ATCC 51415 / DSM 6626 / JCM 7361 / LMG 17667 / NBRC 15112 / Ep01</strain>
    </source>
</reference>
<dbReference type="SUPFAM" id="SSF50346">
    <property type="entry name" value="PRC-barrel domain"/>
    <property type="match status" value="1"/>
</dbReference>
<keyword evidence="3" id="KW-1185">Reference proteome</keyword>
<dbReference type="RefSeq" id="WP_015010305.1">
    <property type="nucleotide sequence ID" value="NC_018704.1"/>
</dbReference>